<dbReference type="RefSeq" id="WP_086064433.1">
    <property type="nucleotide sequence ID" value="NZ_CP021108.1"/>
</dbReference>
<dbReference type="GO" id="GO:0045892">
    <property type="term" value="P:negative regulation of DNA-templated transcription"/>
    <property type="evidence" value="ECO:0007669"/>
    <property type="project" value="TreeGrafter"/>
</dbReference>
<dbReference type="SMART" id="SM00346">
    <property type="entry name" value="HTH_ICLR"/>
    <property type="match status" value="1"/>
</dbReference>
<dbReference type="GO" id="GO:0003677">
    <property type="term" value="F:DNA binding"/>
    <property type="evidence" value="ECO:0007669"/>
    <property type="project" value="UniProtKB-KW"/>
</dbReference>
<dbReference type="Pfam" id="PF09339">
    <property type="entry name" value="HTH_IclR"/>
    <property type="match status" value="1"/>
</dbReference>
<organism evidence="6 7">
    <name type="scientific">Bordetella genomosp. 8</name>
    <dbReference type="NCBI Taxonomy" id="1416806"/>
    <lineage>
        <taxon>Bacteria</taxon>
        <taxon>Pseudomonadati</taxon>
        <taxon>Pseudomonadota</taxon>
        <taxon>Betaproteobacteria</taxon>
        <taxon>Burkholderiales</taxon>
        <taxon>Alcaligenaceae</taxon>
        <taxon>Bordetella</taxon>
    </lineage>
</organism>
<evidence type="ECO:0000256" key="2">
    <source>
        <dbReference type="ARBA" id="ARBA00023125"/>
    </source>
</evidence>
<evidence type="ECO:0000313" key="6">
    <source>
        <dbReference type="EMBL" id="ARP81237.1"/>
    </source>
</evidence>
<dbReference type="Pfam" id="PF01614">
    <property type="entry name" value="IclR_C"/>
    <property type="match status" value="1"/>
</dbReference>
<evidence type="ECO:0000256" key="3">
    <source>
        <dbReference type="ARBA" id="ARBA00023163"/>
    </source>
</evidence>
<name>A0A1W6YJJ7_9BORD</name>
<dbReference type="PROSITE" id="PS51078">
    <property type="entry name" value="ICLR_ED"/>
    <property type="match status" value="1"/>
</dbReference>
<dbReference type="Proteomes" id="UP000194151">
    <property type="component" value="Chromosome"/>
</dbReference>
<dbReference type="PROSITE" id="PS51077">
    <property type="entry name" value="HTH_ICLR"/>
    <property type="match status" value="1"/>
</dbReference>
<dbReference type="AlphaFoldDB" id="A0A1W6YJJ7"/>
<protein>
    <submittedName>
        <fullName evidence="6">IclR family transcriptional regulator</fullName>
    </submittedName>
</protein>
<evidence type="ECO:0000259" key="4">
    <source>
        <dbReference type="PROSITE" id="PS51077"/>
    </source>
</evidence>
<feature type="domain" description="HTH iclR-type" evidence="4">
    <location>
        <begin position="13"/>
        <end position="74"/>
    </location>
</feature>
<proteinExistence type="predicted"/>
<dbReference type="InterPro" id="IPR005471">
    <property type="entry name" value="Tscrpt_reg_IclR_N"/>
</dbReference>
<reference evidence="6 7" key="1">
    <citation type="submission" date="2017-05" db="EMBL/GenBank/DDBJ databases">
        <title>Complete and WGS of Bordetella genogroups.</title>
        <authorList>
            <person name="Spilker T."/>
            <person name="LiPuma J."/>
        </authorList>
    </citation>
    <scope>NUCLEOTIDE SEQUENCE [LARGE SCALE GENOMIC DNA]</scope>
    <source>
        <strain evidence="6 7">AU19157</strain>
    </source>
</reference>
<gene>
    <name evidence="6" type="ORF">CAL12_10555</name>
</gene>
<dbReference type="InterPro" id="IPR029016">
    <property type="entry name" value="GAF-like_dom_sf"/>
</dbReference>
<dbReference type="PANTHER" id="PTHR30136:SF39">
    <property type="entry name" value="TRANSCRIPTIONAL REGULATORY PROTEIN"/>
    <property type="match status" value="1"/>
</dbReference>
<dbReference type="OrthoDB" id="5422805at2"/>
<dbReference type="SUPFAM" id="SSF46785">
    <property type="entry name" value="Winged helix' DNA-binding domain"/>
    <property type="match status" value="1"/>
</dbReference>
<dbReference type="PANTHER" id="PTHR30136">
    <property type="entry name" value="HELIX-TURN-HELIX TRANSCRIPTIONAL REGULATOR, ICLR FAMILY"/>
    <property type="match status" value="1"/>
</dbReference>
<evidence type="ECO:0000313" key="7">
    <source>
        <dbReference type="Proteomes" id="UP000194151"/>
    </source>
</evidence>
<keyword evidence="2" id="KW-0238">DNA-binding</keyword>
<keyword evidence="1" id="KW-0805">Transcription regulation</keyword>
<dbReference type="InterPro" id="IPR036388">
    <property type="entry name" value="WH-like_DNA-bd_sf"/>
</dbReference>
<dbReference type="EMBL" id="CP021108">
    <property type="protein sequence ID" value="ARP81237.1"/>
    <property type="molecule type" value="Genomic_DNA"/>
</dbReference>
<dbReference type="InterPro" id="IPR014757">
    <property type="entry name" value="Tscrpt_reg_IclR_C"/>
</dbReference>
<dbReference type="KEGG" id="bgv:CAL12_10555"/>
<feature type="domain" description="IclR-ED" evidence="5">
    <location>
        <begin position="75"/>
        <end position="234"/>
    </location>
</feature>
<dbReference type="GO" id="GO:0003700">
    <property type="term" value="F:DNA-binding transcription factor activity"/>
    <property type="evidence" value="ECO:0007669"/>
    <property type="project" value="TreeGrafter"/>
</dbReference>
<keyword evidence="3" id="KW-0804">Transcription</keyword>
<accession>A0A1W6YJJ7</accession>
<evidence type="ECO:0000259" key="5">
    <source>
        <dbReference type="PROSITE" id="PS51078"/>
    </source>
</evidence>
<dbReference type="SUPFAM" id="SSF55781">
    <property type="entry name" value="GAF domain-like"/>
    <property type="match status" value="1"/>
</dbReference>
<dbReference type="Gene3D" id="3.30.450.40">
    <property type="match status" value="2"/>
</dbReference>
<sequence length="246" mass="26584">MAESKSEPEDKGVAAVSRALSLLAAFRKDDYSLTLTELSIRVGLYKSTASRLIDTLVREGYLYRISDGSYQLGAKPLQLGAIFQRQMRTAEYVPPFLHRIVEALGESASFYIPQNEGRLCLHRVSASNQVIVDSVREGDWLPLEGGATGTILLAFRGEPGKEMDDVRVQLWAATFGGAHPEMAAVAVPVFGAQQVLLGALSVSGPRYRLEARGAASMWPTLMRAARELTALLGGDTAAFDARLAAV</sequence>
<dbReference type="Gene3D" id="1.10.10.10">
    <property type="entry name" value="Winged helix-like DNA-binding domain superfamily/Winged helix DNA-binding domain"/>
    <property type="match status" value="1"/>
</dbReference>
<evidence type="ECO:0000256" key="1">
    <source>
        <dbReference type="ARBA" id="ARBA00023015"/>
    </source>
</evidence>
<keyword evidence="7" id="KW-1185">Reference proteome</keyword>
<dbReference type="InterPro" id="IPR050707">
    <property type="entry name" value="HTH_MetabolicPath_Reg"/>
</dbReference>
<dbReference type="InterPro" id="IPR036390">
    <property type="entry name" value="WH_DNA-bd_sf"/>
</dbReference>
<dbReference type="STRING" id="1416806.CAL12_10555"/>